<proteinExistence type="predicted"/>
<comment type="caution">
    <text evidence="2">The sequence shown here is derived from an EMBL/GenBank/DDBJ whole genome shotgun (WGS) entry which is preliminary data.</text>
</comment>
<protein>
    <submittedName>
        <fullName evidence="2">Ogr/Delta-like zinc finger protein</fullName>
    </submittedName>
</protein>
<evidence type="ECO:0000313" key="3">
    <source>
        <dbReference type="Proteomes" id="UP000244223"/>
    </source>
</evidence>
<accession>A0A2T5J1C7</accession>
<reference evidence="2 3" key="1">
    <citation type="submission" date="2018-04" db="EMBL/GenBank/DDBJ databases">
        <title>Genomic Encyclopedia of Archaeal and Bacterial Type Strains, Phase II (KMG-II): from individual species to whole genera.</title>
        <authorList>
            <person name="Goeker M."/>
        </authorList>
    </citation>
    <scope>NUCLEOTIDE SEQUENCE [LARGE SCALE GENOMIC DNA]</scope>
    <source>
        <strain evidence="2 3">DSM 5822</strain>
    </source>
</reference>
<evidence type="ECO:0000259" key="1">
    <source>
        <dbReference type="Pfam" id="PF04606"/>
    </source>
</evidence>
<dbReference type="Proteomes" id="UP000244223">
    <property type="component" value="Unassembled WGS sequence"/>
</dbReference>
<dbReference type="InterPro" id="IPR007684">
    <property type="entry name" value="Znf_Ogr/Delta"/>
</dbReference>
<feature type="domain" description="Zinc finger Ogr/Delta-type" evidence="1">
    <location>
        <begin position="4"/>
        <end position="50"/>
    </location>
</feature>
<dbReference type="AlphaFoldDB" id="A0A2T5J1C7"/>
<gene>
    <name evidence="2" type="ORF">C8N29_1033</name>
</gene>
<dbReference type="RefSeq" id="WP_107864702.1">
    <property type="nucleotide sequence ID" value="NZ_QAON01000003.1"/>
</dbReference>
<sequence>MITKCPHCKQDAFIRRSQQVTALLREITFMCSHPECGHTFVAMLHAVRTLSPSATPDHHVFLPISKMANKRLIIETLEKQQNQGELDV</sequence>
<dbReference type="Pfam" id="PF04606">
    <property type="entry name" value="Ogr_Delta"/>
    <property type="match status" value="1"/>
</dbReference>
<keyword evidence="3" id="KW-1185">Reference proteome</keyword>
<name>A0A2T5J1C7_9GAMM</name>
<dbReference type="EMBL" id="QAON01000003">
    <property type="protein sequence ID" value="PTQ90251.1"/>
    <property type="molecule type" value="Genomic_DNA"/>
</dbReference>
<dbReference type="OrthoDB" id="6895359at2"/>
<evidence type="ECO:0000313" key="2">
    <source>
        <dbReference type="EMBL" id="PTQ90251.1"/>
    </source>
</evidence>
<organism evidence="2 3">
    <name type="scientific">Agitococcus lubricus</name>
    <dbReference type="NCBI Taxonomy" id="1077255"/>
    <lineage>
        <taxon>Bacteria</taxon>
        <taxon>Pseudomonadati</taxon>
        <taxon>Pseudomonadota</taxon>
        <taxon>Gammaproteobacteria</taxon>
        <taxon>Moraxellales</taxon>
        <taxon>Moraxellaceae</taxon>
        <taxon>Agitococcus</taxon>
    </lineage>
</organism>